<dbReference type="PANTHER" id="PTHR42928">
    <property type="entry name" value="TRICARBOXYLATE-BINDING PROTEIN"/>
    <property type="match status" value="1"/>
</dbReference>
<dbReference type="OrthoDB" id="7250553at2"/>
<evidence type="ECO:0000256" key="1">
    <source>
        <dbReference type="ARBA" id="ARBA00006987"/>
    </source>
</evidence>
<comment type="similarity">
    <text evidence="1">Belongs to the UPF0065 (bug) family.</text>
</comment>
<dbReference type="Pfam" id="PF03401">
    <property type="entry name" value="TctC"/>
    <property type="match status" value="1"/>
</dbReference>
<protein>
    <submittedName>
        <fullName evidence="2">Uncharacterized protein</fullName>
    </submittedName>
</protein>
<name>A0A4R5QEN4_9PROT</name>
<dbReference type="Gene3D" id="3.40.190.150">
    <property type="entry name" value="Bordetella uptake gene, domain 1"/>
    <property type="match status" value="1"/>
</dbReference>
<dbReference type="PANTHER" id="PTHR42928:SF5">
    <property type="entry name" value="BLR1237 PROTEIN"/>
    <property type="match status" value="1"/>
</dbReference>
<proteinExistence type="inferred from homology"/>
<dbReference type="Proteomes" id="UP000295096">
    <property type="component" value="Unassembled WGS sequence"/>
</dbReference>
<gene>
    <name evidence="2" type="ORF">E2C06_19150</name>
</gene>
<evidence type="ECO:0000313" key="3">
    <source>
        <dbReference type="Proteomes" id="UP000295096"/>
    </source>
</evidence>
<accession>A0A4R5QEN4</accession>
<dbReference type="Gene3D" id="3.40.190.10">
    <property type="entry name" value="Periplasmic binding protein-like II"/>
    <property type="match status" value="1"/>
</dbReference>
<sequence length="115" mass="11854">MTAFVPALTGLATSRVNLPFAMAARVADATSNGRLCVTAVTSAGRLAAFPGVFIVAEVGLPGCALEGWHGICWSAGIPRTTVKRLNAAASQAVRTEAFQRQVAEEGITIVSELPA</sequence>
<reference evidence="2 3" key="1">
    <citation type="journal article" date="2016" name="J. Microbiol.">
        <title>Dankookia rubra gen. nov., sp. nov., an alphaproteobacterium isolated from sediment of a shallow stream.</title>
        <authorList>
            <person name="Kim W.H."/>
            <person name="Kim D.H."/>
            <person name="Kang K."/>
            <person name="Ahn T.Y."/>
        </authorList>
    </citation>
    <scope>NUCLEOTIDE SEQUENCE [LARGE SCALE GENOMIC DNA]</scope>
    <source>
        <strain evidence="2 3">JCM30602</strain>
    </source>
</reference>
<evidence type="ECO:0000313" key="2">
    <source>
        <dbReference type="EMBL" id="TDH60971.1"/>
    </source>
</evidence>
<dbReference type="EMBL" id="SMSJ01000028">
    <property type="protein sequence ID" value="TDH60971.1"/>
    <property type="molecule type" value="Genomic_DNA"/>
</dbReference>
<dbReference type="AlphaFoldDB" id="A0A4R5QEN4"/>
<dbReference type="InterPro" id="IPR042100">
    <property type="entry name" value="Bug_dom1"/>
</dbReference>
<keyword evidence="3" id="KW-1185">Reference proteome</keyword>
<organism evidence="2 3">
    <name type="scientific">Dankookia rubra</name>
    <dbReference type="NCBI Taxonomy" id="1442381"/>
    <lineage>
        <taxon>Bacteria</taxon>
        <taxon>Pseudomonadati</taxon>
        <taxon>Pseudomonadota</taxon>
        <taxon>Alphaproteobacteria</taxon>
        <taxon>Acetobacterales</taxon>
        <taxon>Roseomonadaceae</taxon>
        <taxon>Dankookia</taxon>
    </lineage>
</organism>
<comment type="caution">
    <text evidence="2">The sequence shown here is derived from an EMBL/GenBank/DDBJ whole genome shotgun (WGS) entry which is preliminary data.</text>
</comment>
<dbReference type="InterPro" id="IPR005064">
    <property type="entry name" value="BUG"/>
</dbReference>